<protein>
    <submittedName>
        <fullName evidence="1">Uncharacterized protein</fullName>
    </submittedName>
</protein>
<dbReference type="Proteomes" id="UP000194236">
    <property type="component" value="Unassembled WGS sequence"/>
</dbReference>
<dbReference type="SUPFAM" id="SSF101288">
    <property type="entry name" value="L27 domain"/>
    <property type="match status" value="1"/>
</dbReference>
<proteinExistence type="predicted"/>
<evidence type="ECO:0000313" key="1">
    <source>
        <dbReference type="EMBL" id="OTF73554.1"/>
    </source>
</evidence>
<dbReference type="AlphaFoldDB" id="A0A1Y3B0G2"/>
<reference evidence="1 2" key="1">
    <citation type="submission" date="2017-03" db="EMBL/GenBank/DDBJ databases">
        <title>Genome Survey of Euroglyphus maynei.</title>
        <authorList>
            <person name="Arlian L.G."/>
            <person name="Morgan M.S."/>
            <person name="Rider S.D."/>
        </authorList>
    </citation>
    <scope>NUCLEOTIDE SEQUENCE [LARGE SCALE GENOMIC DNA]</scope>
    <source>
        <strain evidence="1">Arlian Lab</strain>
        <tissue evidence="1">Whole body</tissue>
    </source>
</reference>
<sequence length="207" mass="23533">MNNIVNDIRKLQDSLEKLYNTSAINFNGNIGQTSSAATATTTTNQLLKDDIRILLDVLECPVFESILNVQYSIQQLREQFNNNPAILPVDFDIDPITLELKLNPIPNDDNNNVSIAVNQQQLTNNKQLLNGKHHHPTTITTTTTSTYNHDNNERVVGGNGNDHFDDYDNRTIPSKFSLQQYMYENQQQEQSLGRDYCEPDYVNISSQ</sequence>
<dbReference type="OrthoDB" id="6022242at2759"/>
<dbReference type="EMBL" id="MUJZ01051093">
    <property type="protein sequence ID" value="OTF73554.1"/>
    <property type="molecule type" value="Genomic_DNA"/>
</dbReference>
<evidence type="ECO:0000313" key="2">
    <source>
        <dbReference type="Proteomes" id="UP000194236"/>
    </source>
</evidence>
<keyword evidence="2" id="KW-1185">Reference proteome</keyword>
<organism evidence="1 2">
    <name type="scientific">Euroglyphus maynei</name>
    <name type="common">Mayne's house dust mite</name>
    <dbReference type="NCBI Taxonomy" id="6958"/>
    <lineage>
        <taxon>Eukaryota</taxon>
        <taxon>Metazoa</taxon>
        <taxon>Ecdysozoa</taxon>
        <taxon>Arthropoda</taxon>
        <taxon>Chelicerata</taxon>
        <taxon>Arachnida</taxon>
        <taxon>Acari</taxon>
        <taxon>Acariformes</taxon>
        <taxon>Sarcoptiformes</taxon>
        <taxon>Astigmata</taxon>
        <taxon>Psoroptidia</taxon>
        <taxon>Analgoidea</taxon>
        <taxon>Pyroglyphidae</taxon>
        <taxon>Pyroglyphinae</taxon>
        <taxon>Euroglyphus</taxon>
    </lineage>
</organism>
<dbReference type="Gene3D" id="1.10.287.650">
    <property type="entry name" value="L27 domain"/>
    <property type="match status" value="1"/>
</dbReference>
<accession>A0A1Y3B0G2</accession>
<feature type="non-terminal residue" evidence="1">
    <location>
        <position position="207"/>
    </location>
</feature>
<name>A0A1Y3B0G2_EURMA</name>
<gene>
    <name evidence="1" type="ORF">BLA29_010008</name>
</gene>
<comment type="caution">
    <text evidence="1">The sequence shown here is derived from an EMBL/GenBank/DDBJ whole genome shotgun (WGS) entry which is preliminary data.</text>
</comment>
<dbReference type="InterPro" id="IPR036892">
    <property type="entry name" value="L27_dom_sf"/>
</dbReference>